<comment type="caution">
    <text evidence="7">The sequence shown here is derived from an EMBL/GenBank/DDBJ whole genome shotgun (WGS) entry which is preliminary data.</text>
</comment>
<evidence type="ECO:0000256" key="5">
    <source>
        <dbReference type="ARBA" id="ARBA00023136"/>
    </source>
</evidence>
<dbReference type="OrthoDB" id="9789527at2"/>
<name>M2TBE2_9SPHN</name>
<dbReference type="EMBL" id="AMRV01000002">
    <property type="protein sequence ID" value="EMD83929.1"/>
    <property type="molecule type" value="Genomic_DNA"/>
</dbReference>
<gene>
    <name evidence="7" type="ORF">C725_0901</name>
</gene>
<accession>M2TBE2</accession>
<feature type="transmembrane region" description="Helical" evidence="6">
    <location>
        <begin position="397"/>
        <end position="422"/>
    </location>
</feature>
<protein>
    <submittedName>
        <fullName evidence="7">Putative DNA-damage-inducible protein F</fullName>
    </submittedName>
</protein>
<reference evidence="7 8" key="1">
    <citation type="journal article" date="2013" name="Genome Announc.">
        <title>Draft Genome Sequence of Strain JLT2015T, Belonging to the Family Sphingomonadaceae of the Alphaproteobacteria.</title>
        <authorList>
            <person name="Tang K."/>
            <person name="Liu K."/>
            <person name="Li S."/>
            <person name="Jiao N."/>
        </authorList>
    </citation>
    <scope>NUCLEOTIDE SEQUENCE [LARGE SCALE GENOMIC DNA]</scope>
    <source>
        <strain evidence="7 8">JLT2015</strain>
    </source>
</reference>
<evidence type="ECO:0000256" key="2">
    <source>
        <dbReference type="ARBA" id="ARBA00010199"/>
    </source>
</evidence>
<dbReference type="Pfam" id="PF01554">
    <property type="entry name" value="MatE"/>
    <property type="match status" value="2"/>
</dbReference>
<proteinExistence type="inferred from homology"/>
<dbReference type="Proteomes" id="UP000011717">
    <property type="component" value="Unassembled WGS sequence"/>
</dbReference>
<feature type="transmembrane region" description="Helical" evidence="6">
    <location>
        <begin position="262"/>
        <end position="282"/>
    </location>
</feature>
<feature type="transmembrane region" description="Helical" evidence="6">
    <location>
        <begin position="181"/>
        <end position="207"/>
    </location>
</feature>
<comment type="similarity">
    <text evidence="2">Belongs to the multi antimicrobial extrusion (MATE) (TC 2.A.66.1) family.</text>
</comment>
<evidence type="ECO:0000256" key="6">
    <source>
        <dbReference type="SAM" id="Phobius"/>
    </source>
</evidence>
<dbReference type="PANTHER" id="PTHR42893">
    <property type="entry name" value="PROTEIN DETOXIFICATION 44, CHLOROPLASTIC-RELATED"/>
    <property type="match status" value="1"/>
</dbReference>
<dbReference type="InterPro" id="IPR044644">
    <property type="entry name" value="DinF-like"/>
</dbReference>
<dbReference type="GO" id="GO:0042910">
    <property type="term" value="F:xenobiotic transmembrane transporter activity"/>
    <property type="evidence" value="ECO:0007669"/>
    <property type="project" value="InterPro"/>
</dbReference>
<dbReference type="PANTHER" id="PTHR42893:SF46">
    <property type="entry name" value="PROTEIN DETOXIFICATION 44, CHLOROPLASTIC"/>
    <property type="match status" value="1"/>
</dbReference>
<evidence type="ECO:0000313" key="8">
    <source>
        <dbReference type="Proteomes" id="UP000011717"/>
    </source>
</evidence>
<keyword evidence="5 6" id="KW-0472">Membrane</keyword>
<dbReference type="GO" id="GO:0005886">
    <property type="term" value="C:plasma membrane"/>
    <property type="evidence" value="ECO:0007669"/>
    <property type="project" value="TreeGrafter"/>
</dbReference>
<dbReference type="AlphaFoldDB" id="M2TBE2"/>
<comment type="subcellular location">
    <subcellularLocation>
        <location evidence="1">Membrane</location>
        <topology evidence="1">Multi-pass membrane protein</topology>
    </subcellularLocation>
</comment>
<feature type="transmembrane region" description="Helical" evidence="6">
    <location>
        <begin position="70"/>
        <end position="97"/>
    </location>
</feature>
<feature type="transmembrane region" description="Helical" evidence="6">
    <location>
        <begin position="25"/>
        <end position="49"/>
    </location>
</feature>
<organism evidence="7 8">
    <name type="scientific">Pacificimonas flava</name>
    <dbReference type="NCBI Taxonomy" id="1234595"/>
    <lineage>
        <taxon>Bacteria</taxon>
        <taxon>Pseudomonadati</taxon>
        <taxon>Pseudomonadota</taxon>
        <taxon>Alphaproteobacteria</taxon>
        <taxon>Sphingomonadales</taxon>
        <taxon>Sphingosinicellaceae</taxon>
        <taxon>Pacificimonas</taxon>
    </lineage>
</organism>
<keyword evidence="4 6" id="KW-1133">Transmembrane helix</keyword>
<feature type="transmembrane region" description="Helical" evidence="6">
    <location>
        <begin position="303"/>
        <end position="323"/>
    </location>
</feature>
<evidence type="ECO:0000256" key="3">
    <source>
        <dbReference type="ARBA" id="ARBA00022692"/>
    </source>
</evidence>
<evidence type="ECO:0000256" key="4">
    <source>
        <dbReference type="ARBA" id="ARBA00022989"/>
    </source>
</evidence>
<dbReference type="NCBIfam" id="TIGR00797">
    <property type="entry name" value="matE"/>
    <property type="match status" value="1"/>
</dbReference>
<dbReference type="PATRIC" id="fig|1234595.3.peg.900"/>
<evidence type="ECO:0000313" key="7">
    <source>
        <dbReference type="EMBL" id="EMD83929.1"/>
    </source>
</evidence>
<keyword evidence="3 6" id="KW-0812">Transmembrane</keyword>
<dbReference type="CDD" id="cd13136">
    <property type="entry name" value="MATE_DinF_like"/>
    <property type="match status" value="1"/>
</dbReference>
<dbReference type="InterPro" id="IPR002528">
    <property type="entry name" value="MATE_fam"/>
</dbReference>
<evidence type="ECO:0000256" key="1">
    <source>
        <dbReference type="ARBA" id="ARBA00004141"/>
    </source>
</evidence>
<feature type="transmembrane region" description="Helical" evidence="6">
    <location>
        <begin position="343"/>
        <end position="360"/>
    </location>
</feature>
<sequence>MLGQASIPLVGVVDATVIGRTGDAAALAGVALGATVIGLVFWSFGFLRMGMTGLTAQAEGAGDGSEVEALLLRALLIGGMIGLVLFALHLPIIWLAFKVLAGGEAVTLEAKAYVQARFLGAPAALCVFALNGWLLGLGRTRSALMLQVVMNIANIALDLLFVWGFDMGARGVGLGTAAAEWIALTTGLVIAGRVAGASAAGGVPAILRRTSWNKIVERAALVRLFAVNRDIMIRTLALLFMFTWFANAGARLGAEALAANHVLLQFINMAAFVLDAFAFTAESRVGNAIGSQSRAQFMRAVRLTGEFSLGAGVGLAALFFAIGDPVIAFITTDAEVRATAQKLLPFAALVPLLGMPSWLLDGVFIGATQGRALRNAGVLAAIGYIALDTALRPLDNMGVWMAISASYLLRAGSLACYIPALLRTFDRRSDPSGDPAPAGVPPRV</sequence>
<dbReference type="GO" id="GO:0015297">
    <property type="term" value="F:antiporter activity"/>
    <property type="evidence" value="ECO:0007669"/>
    <property type="project" value="InterPro"/>
</dbReference>
<feature type="transmembrane region" description="Helical" evidence="6">
    <location>
        <begin position="117"/>
        <end position="137"/>
    </location>
</feature>
<feature type="transmembrane region" description="Helical" evidence="6">
    <location>
        <begin position="372"/>
        <end position="391"/>
    </location>
</feature>
<keyword evidence="8" id="KW-1185">Reference proteome</keyword>
<feature type="transmembrane region" description="Helical" evidence="6">
    <location>
        <begin position="231"/>
        <end position="250"/>
    </location>
</feature>
<feature type="transmembrane region" description="Helical" evidence="6">
    <location>
        <begin position="144"/>
        <end position="165"/>
    </location>
</feature>